<accession>A0A1H0AI56</accession>
<evidence type="ECO:0000256" key="1">
    <source>
        <dbReference type="SAM" id="MobiDB-lite"/>
    </source>
</evidence>
<protein>
    <submittedName>
        <fullName evidence="2">Uncharacterized protein</fullName>
    </submittedName>
</protein>
<dbReference type="OrthoDB" id="378928at2157"/>
<keyword evidence="3" id="KW-1185">Reference proteome</keyword>
<feature type="compositionally biased region" description="Acidic residues" evidence="1">
    <location>
        <begin position="54"/>
        <end position="67"/>
    </location>
</feature>
<dbReference type="RefSeq" id="WP_089735936.1">
    <property type="nucleotide sequence ID" value="NZ_FNIA01000027.1"/>
</dbReference>
<feature type="region of interest" description="Disordered" evidence="1">
    <location>
        <begin position="1"/>
        <end position="67"/>
    </location>
</feature>
<reference evidence="2 3" key="1">
    <citation type="submission" date="2016-10" db="EMBL/GenBank/DDBJ databases">
        <authorList>
            <person name="de Groot N.N."/>
        </authorList>
    </citation>
    <scope>NUCLEOTIDE SEQUENCE [LARGE SCALE GENOMIC DNA]</scope>
    <source>
        <strain evidence="3">EB21,IBRC-M 10013,KCTC 4048</strain>
    </source>
</reference>
<dbReference type="EMBL" id="FNIA01000027">
    <property type="protein sequence ID" value="SDN33087.1"/>
    <property type="molecule type" value="Genomic_DNA"/>
</dbReference>
<organism evidence="2 3">
    <name type="scientific">Haloarchaeobius iranensis</name>
    <dbReference type="NCBI Taxonomy" id="996166"/>
    <lineage>
        <taxon>Archaea</taxon>
        <taxon>Methanobacteriati</taxon>
        <taxon>Methanobacteriota</taxon>
        <taxon>Stenosarchaea group</taxon>
        <taxon>Halobacteria</taxon>
        <taxon>Halobacteriales</taxon>
        <taxon>Halorubellaceae</taxon>
        <taxon>Haloarchaeobius</taxon>
    </lineage>
</organism>
<evidence type="ECO:0000313" key="3">
    <source>
        <dbReference type="Proteomes" id="UP000199370"/>
    </source>
</evidence>
<dbReference type="AlphaFoldDB" id="A0A1H0AI56"/>
<proteinExistence type="predicted"/>
<dbReference type="Proteomes" id="UP000199370">
    <property type="component" value="Unassembled WGS sequence"/>
</dbReference>
<sequence length="67" mass="7215">MSKTQSGSDYGALFEKVTGETELVDEQDESAAESERAVDAEIESYVQRTARDDGLDEAVEAPDTDVG</sequence>
<gene>
    <name evidence="2" type="ORF">SAMN05192554_12726</name>
</gene>
<dbReference type="STRING" id="996166.SAMN05192554_12726"/>
<evidence type="ECO:0000313" key="2">
    <source>
        <dbReference type="EMBL" id="SDN33087.1"/>
    </source>
</evidence>
<name>A0A1H0AI56_9EURY</name>
<feature type="compositionally biased region" description="Acidic residues" evidence="1">
    <location>
        <begin position="22"/>
        <end position="32"/>
    </location>
</feature>